<dbReference type="Pfam" id="PF09397">
    <property type="entry name" value="FtsK_gamma"/>
    <property type="match status" value="1"/>
</dbReference>
<name>A0A381TW07_9ZZZZ</name>
<evidence type="ECO:0000256" key="2">
    <source>
        <dbReference type="ARBA" id="ARBA00022741"/>
    </source>
</evidence>
<evidence type="ECO:0000259" key="7">
    <source>
        <dbReference type="PROSITE" id="PS50901"/>
    </source>
</evidence>
<dbReference type="InterPro" id="IPR027417">
    <property type="entry name" value="P-loop_NTPase"/>
</dbReference>
<feature type="region of interest" description="Disordered" evidence="5">
    <location>
        <begin position="205"/>
        <end position="225"/>
    </location>
</feature>
<dbReference type="InterPro" id="IPR002543">
    <property type="entry name" value="FtsK_dom"/>
</dbReference>
<sequence>MVKRRDPSPKSPAIKIPAFGITLRQIVTVVGIFAMSAVVILVYINFAAVSHFVVSKTESFLSWSGLGISLVFIWMAVCAWFVRSANGRSLLKQRYRVILGAIGLTVAAWGSLAFYVPQNGFPGWTNTSFDVPVGGRISLLISGTGTLQATIRLIIITLLSAIIIRPRLGLALGNLIGKISLVVYLGLFAVSRAISRMYVENNDSRSTPALSDAGQVEEPNMPPEVLTPHIRESEIIGNIDGMKVEVEVDNNGNVTQSEEQWARGADRMGYFVADSDTIADTTIDEVTTIGTNDTSKDFEHTEQVVIERDGAKFNRFWEDANPEETSAENFPSTSSSEVQNEQSQLDILVDPVKPTTTKWEKPTLDILHDLDEGGINREDIQITSDIIKNTFAEYRIEIEVEKVRPGPTVTMYGIEPGWVRKYKRIRVKDENGNPKLDSKGKQIVAQQEEKTRVSVDNILRREKDLSLALKTPSLRIETPVMGESLLGIEVPNPSPSIVSLKRVMKSKSFSSLNKKSMLPVALGRGSDGDEVVLDLARMPHLLIAGSTGSGKSVCMNAIISCLIMKRTPADLQMLLIDPKRVELTPYNGVPHLVTPVVVETDRVVNLLKGLIREMMDRYRTMEEVGVRNIEAYNQASPRDKMPYVVVAIDELADLMMTAAFDVEQSICRLAQLGRATGIHLIIATQRPSVDVITGLIKANFPSRISFGVTSQVDSRTILDATGAERLLGRGDMLYQPIDGTRPTRVQSVFISDEEISSIVTHWKDVPWAARVQIDLHNPGEEIIDKSEIGSPNNSNNQDELVDRAIELAQRHSKLSTSLLQRRLRIGYPRAARLMDELEDMGIVSTSDGSKSRDVIIR</sequence>
<evidence type="ECO:0000256" key="4">
    <source>
        <dbReference type="ARBA" id="ARBA00023125"/>
    </source>
</evidence>
<feature type="compositionally biased region" description="Polar residues" evidence="5">
    <location>
        <begin position="327"/>
        <end position="343"/>
    </location>
</feature>
<comment type="similarity">
    <text evidence="1">Belongs to the FtsK/SpoIIIE/SftA family.</text>
</comment>
<feature type="region of interest" description="Disordered" evidence="5">
    <location>
        <begin position="322"/>
        <end position="343"/>
    </location>
</feature>
<dbReference type="PROSITE" id="PS50901">
    <property type="entry name" value="FTSK"/>
    <property type="match status" value="1"/>
</dbReference>
<protein>
    <recommendedName>
        <fullName evidence="7">FtsK domain-containing protein</fullName>
    </recommendedName>
</protein>
<evidence type="ECO:0000256" key="3">
    <source>
        <dbReference type="ARBA" id="ARBA00022840"/>
    </source>
</evidence>
<dbReference type="Gene3D" id="3.40.50.300">
    <property type="entry name" value="P-loop containing nucleotide triphosphate hydrolases"/>
    <property type="match status" value="1"/>
</dbReference>
<keyword evidence="6" id="KW-0472">Membrane</keyword>
<feature type="transmembrane region" description="Helical" evidence="6">
    <location>
        <begin position="137"/>
        <end position="163"/>
    </location>
</feature>
<dbReference type="CDD" id="cd01127">
    <property type="entry name" value="TrwB_TraG_TraD_VirD4"/>
    <property type="match status" value="1"/>
</dbReference>
<keyword evidence="6" id="KW-1133">Transmembrane helix</keyword>
<dbReference type="PANTHER" id="PTHR22683:SF41">
    <property type="entry name" value="DNA TRANSLOCASE FTSK"/>
    <property type="match status" value="1"/>
</dbReference>
<dbReference type="InterPro" id="IPR036388">
    <property type="entry name" value="WH-like_DNA-bd_sf"/>
</dbReference>
<keyword evidence="3" id="KW-0067">ATP-binding</keyword>
<dbReference type="Pfam" id="PF01580">
    <property type="entry name" value="FtsK_SpoIIIE"/>
    <property type="match status" value="1"/>
</dbReference>
<keyword evidence="6" id="KW-0812">Transmembrane</keyword>
<evidence type="ECO:0000256" key="5">
    <source>
        <dbReference type="SAM" id="MobiDB-lite"/>
    </source>
</evidence>
<dbReference type="Pfam" id="PF17854">
    <property type="entry name" value="FtsK_alpha"/>
    <property type="match status" value="1"/>
</dbReference>
<dbReference type="InterPro" id="IPR018541">
    <property type="entry name" value="Ftsk_gamma"/>
</dbReference>
<dbReference type="Gene3D" id="1.10.10.10">
    <property type="entry name" value="Winged helix-like DNA-binding domain superfamily/Winged helix DNA-binding domain"/>
    <property type="match status" value="1"/>
</dbReference>
<feature type="transmembrane region" description="Helical" evidence="6">
    <location>
        <begin position="175"/>
        <end position="194"/>
    </location>
</feature>
<reference evidence="8" key="1">
    <citation type="submission" date="2018-05" db="EMBL/GenBank/DDBJ databases">
        <authorList>
            <person name="Lanie J.A."/>
            <person name="Ng W.-L."/>
            <person name="Kazmierczak K.M."/>
            <person name="Andrzejewski T.M."/>
            <person name="Davidsen T.M."/>
            <person name="Wayne K.J."/>
            <person name="Tettelin H."/>
            <person name="Glass J.I."/>
            <person name="Rusch D."/>
            <person name="Podicherti R."/>
            <person name="Tsui H.-C.T."/>
            <person name="Winkler M.E."/>
        </authorList>
    </citation>
    <scope>NUCLEOTIDE SEQUENCE</scope>
</reference>
<dbReference type="PANTHER" id="PTHR22683">
    <property type="entry name" value="SPORULATION PROTEIN RELATED"/>
    <property type="match status" value="1"/>
</dbReference>
<evidence type="ECO:0000256" key="6">
    <source>
        <dbReference type="SAM" id="Phobius"/>
    </source>
</evidence>
<dbReference type="InterPro" id="IPR003593">
    <property type="entry name" value="AAA+_ATPase"/>
</dbReference>
<dbReference type="EMBL" id="UINC01005260">
    <property type="protein sequence ID" value="SVA20170.1"/>
    <property type="molecule type" value="Genomic_DNA"/>
</dbReference>
<dbReference type="InterPro" id="IPR041027">
    <property type="entry name" value="FtsK_alpha"/>
</dbReference>
<feature type="transmembrane region" description="Helical" evidence="6">
    <location>
        <begin position="21"/>
        <end position="48"/>
    </location>
</feature>
<dbReference type="AlphaFoldDB" id="A0A381TW07"/>
<feature type="transmembrane region" description="Helical" evidence="6">
    <location>
        <begin position="60"/>
        <end position="82"/>
    </location>
</feature>
<dbReference type="SMART" id="SM00843">
    <property type="entry name" value="Ftsk_gamma"/>
    <property type="match status" value="1"/>
</dbReference>
<dbReference type="SMART" id="SM00382">
    <property type="entry name" value="AAA"/>
    <property type="match status" value="1"/>
</dbReference>
<keyword evidence="2" id="KW-0547">Nucleotide-binding</keyword>
<dbReference type="SUPFAM" id="SSF46785">
    <property type="entry name" value="Winged helix' DNA-binding domain"/>
    <property type="match status" value="1"/>
</dbReference>
<gene>
    <name evidence="8" type="ORF">METZ01_LOCUS73024</name>
</gene>
<dbReference type="GO" id="GO:0005524">
    <property type="term" value="F:ATP binding"/>
    <property type="evidence" value="ECO:0007669"/>
    <property type="project" value="UniProtKB-KW"/>
</dbReference>
<dbReference type="InterPro" id="IPR050206">
    <property type="entry name" value="FtsK/SpoIIIE/SftA"/>
</dbReference>
<evidence type="ECO:0000256" key="1">
    <source>
        <dbReference type="ARBA" id="ARBA00006474"/>
    </source>
</evidence>
<accession>A0A381TW07</accession>
<dbReference type="Gene3D" id="3.30.980.40">
    <property type="match status" value="1"/>
</dbReference>
<dbReference type="GO" id="GO:0003677">
    <property type="term" value="F:DNA binding"/>
    <property type="evidence" value="ECO:0007669"/>
    <property type="project" value="UniProtKB-KW"/>
</dbReference>
<proteinExistence type="inferred from homology"/>
<organism evidence="8">
    <name type="scientific">marine metagenome</name>
    <dbReference type="NCBI Taxonomy" id="408172"/>
    <lineage>
        <taxon>unclassified sequences</taxon>
        <taxon>metagenomes</taxon>
        <taxon>ecological metagenomes</taxon>
    </lineage>
</organism>
<dbReference type="InterPro" id="IPR036390">
    <property type="entry name" value="WH_DNA-bd_sf"/>
</dbReference>
<feature type="domain" description="FtsK" evidence="7">
    <location>
        <begin position="528"/>
        <end position="715"/>
    </location>
</feature>
<feature type="transmembrane region" description="Helical" evidence="6">
    <location>
        <begin position="94"/>
        <end position="117"/>
    </location>
</feature>
<evidence type="ECO:0000313" key="8">
    <source>
        <dbReference type="EMBL" id="SVA20170.1"/>
    </source>
</evidence>
<keyword evidence="4" id="KW-0238">DNA-binding</keyword>
<dbReference type="SUPFAM" id="SSF52540">
    <property type="entry name" value="P-loop containing nucleoside triphosphate hydrolases"/>
    <property type="match status" value="1"/>
</dbReference>